<accession>K1R8G5</accession>
<dbReference type="InterPro" id="IPR001199">
    <property type="entry name" value="Cyt_B5-like_heme/steroid-bd"/>
</dbReference>
<evidence type="ECO:0000256" key="6">
    <source>
        <dbReference type="ARBA" id="ARBA00022824"/>
    </source>
</evidence>
<dbReference type="GO" id="GO:0005789">
    <property type="term" value="C:endoplasmic reticulum membrane"/>
    <property type="evidence" value="ECO:0007669"/>
    <property type="project" value="UniProtKB-SubCell"/>
</dbReference>
<dbReference type="SUPFAM" id="SSF55856">
    <property type="entry name" value="Cytochrome b5-like heme/steroid binding domain"/>
    <property type="match status" value="1"/>
</dbReference>
<dbReference type="PROSITE" id="PS50255">
    <property type="entry name" value="CYTOCHROME_B5_2"/>
    <property type="match status" value="1"/>
</dbReference>
<dbReference type="Gene3D" id="3.10.120.10">
    <property type="entry name" value="Cytochrome b5-like heme/steroid binding domain"/>
    <property type="match status" value="1"/>
</dbReference>
<keyword evidence="2" id="KW-0813">Transport</keyword>
<dbReference type="PANTHER" id="PTHR19359">
    <property type="entry name" value="CYTOCHROME B5"/>
    <property type="match status" value="1"/>
</dbReference>
<dbReference type="HOGENOM" id="CLU_1588110_0_0_1"/>
<dbReference type="EMBL" id="JH815807">
    <property type="protein sequence ID" value="EKC37460.1"/>
    <property type="molecule type" value="Genomic_DNA"/>
</dbReference>
<evidence type="ECO:0000256" key="11">
    <source>
        <dbReference type="ARBA" id="ARBA00037877"/>
    </source>
</evidence>
<evidence type="ECO:0000256" key="9">
    <source>
        <dbReference type="ARBA" id="ARBA00023004"/>
    </source>
</evidence>
<evidence type="ECO:0000256" key="5">
    <source>
        <dbReference type="ARBA" id="ARBA00022723"/>
    </source>
</evidence>
<keyword evidence="3" id="KW-0349">Heme</keyword>
<dbReference type="GO" id="GO:0020037">
    <property type="term" value="F:heme binding"/>
    <property type="evidence" value="ECO:0007669"/>
    <property type="project" value="TreeGrafter"/>
</dbReference>
<keyword evidence="4" id="KW-0812">Transmembrane</keyword>
<keyword evidence="9" id="KW-0408">Iron</keyword>
<proteinExistence type="inferred from homology"/>
<evidence type="ECO:0000259" key="14">
    <source>
        <dbReference type="PROSITE" id="PS50255"/>
    </source>
</evidence>
<dbReference type="PANTHER" id="PTHR19359:SF150">
    <property type="entry name" value="CYTOCHROME B5"/>
    <property type="match status" value="1"/>
</dbReference>
<dbReference type="GO" id="GO:0046872">
    <property type="term" value="F:metal ion binding"/>
    <property type="evidence" value="ECO:0007669"/>
    <property type="project" value="UniProtKB-KW"/>
</dbReference>
<keyword evidence="10" id="KW-0472">Membrane</keyword>
<comment type="subcellular location">
    <subcellularLocation>
        <location evidence="1">Endoplasmic reticulum membrane</location>
        <topology evidence="1">Single-pass membrane protein</topology>
        <orientation evidence="1">Cytoplasmic side</orientation>
    </subcellularLocation>
    <subcellularLocation>
        <location evidence="11">Microsome membrane</location>
        <topology evidence="11">Single-pass membrane protein</topology>
        <orientation evidence="11">Cytoplasmic side</orientation>
    </subcellularLocation>
</comment>
<reference evidence="15" key="1">
    <citation type="journal article" date="2012" name="Nature">
        <title>The oyster genome reveals stress adaptation and complexity of shell formation.</title>
        <authorList>
            <person name="Zhang G."/>
            <person name="Fang X."/>
            <person name="Guo X."/>
            <person name="Li L."/>
            <person name="Luo R."/>
            <person name="Xu F."/>
            <person name="Yang P."/>
            <person name="Zhang L."/>
            <person name="Wang X."/>
            <person name="Qi H."/>
            <person name="Xiong Z."/>
            <person name="Que H."/>
            <person name="Xie Y."/>
            <person name="Holland P.W."/>
            <person name="Paps J."/>
            <person name="Zhu Y."/>
            <person name="Wu F."/>
            <person name="Chen Y."/>
            <person name="Wang J."/>
            <person name="Peng C."/>
            <person name="Meng J."/>
            <person name="Yang L."/>
            <person name="Liu J."/>
            <person name="Wen B."/>
            <person name="Zhang N."/>
            <person name="Huang Z."/>
            <person name="Zhu Q."/>
            <person name="Feng Y."/>
            <person name="Mount A."/>
            <person name="Hedgecock D."/>
            <person name="Xu Z."/>
            <person name="Liu Y."/>
            <person name="Domazet-Loso T."/>
            <person name="Du Y."/>
            <person name="Sun X."/>
            <person name="Zhang S."/>
            <person name="Liu B."/>
            <person name="Cheng P."/>
            <person name="Jiang X."/>
            <person name="Li J."/>
            <person name="Fan D."/>
            <person name="Wang W."/>
            <person name="Fu W."/>
            <person name="Wang T."/>
            <person name="Wang B."/>
            <person name="Zhang J."/>
            <person name="Peng Z."/>
            <person name="Li Y."/>
            <person name="Li N."/>
            <person name="Wang J."/>
            <person name="Chen M."/>
            <person name="He Y."/>
            <person name="Tan F."/>
            <person name="Song X."/>
            <person name="Zheng Q."/>
            <person name="Huang R."/>
            <person name="Yang H."/>
            <person name="Du X."/>
            <person name="Chen L."/>
            <person name="Yang M."/>
            <person name="Gaffney P.M."/>
            <person name="Wang S."/>
            <person name="Luo L."/>
            <person name="She Z."/>
            <person name="Ming Y."/>
            <person name="Huang W."/>
            <person name="Zhang S."/>
            <person name="Huang B."/>
            <person name="Zhang Y."/>
            <person name="Qu T."/>
            <person name="Ni P."/>
            <person name="Miao G."/>
            <person name="Wang J."/>
            <person name="Wang Q."/>
            <person name="Steinberg C.E."/>
            <person name="Wang H."/>
            <person name="Li N."/>
            <person name="Qian L."/>
            <person name="Zhang G."/>
            <person name="Li Y."/>
            <person name="Yang H."/>
            <person name="Liu X."/>
            <person name="Wang J."/>
            <person name="Yin Y."/>
            <person name="Wang J."/>
        </authorList>
    </citation>
    <scope>NUCLEOTIDE SEQUENCE [LARGE SCALE GENOMIC DNA]</scope>
    <source>
        <strain evidence="15">05x7-T-G4-1.051#20</strain>
    </source>
</reference>
<evidence type="ECO:0000313" key="15">
    <source>
        <dbReference type="EMBL" id="EKC37460.1"/>
    </source>
</evidence>
<keyword evidence="8" id="KW-0249">Electron transport</keyword>
<dbReference type="SMART" id="SM01117">
    <property type="entry name" value="Cyt-b5"/>
    <property type="match status" value="1"/>
</dbReference>
<dbReference type="InterPro" id="IPR036400">
    <property type="entry name" value="Cyt_B5-like_heme/steroid_sf"/>
</dbReference>
<evidence type="ECO:0000256" key="7">
    <source>
        <dbReference type="ARBA" id="ARBA00022848"/>
    </source>
</evidence>
<dbReference type="FunFam" id="3.10.120.10:FF:000007">
    <property type="entry name" value="Sulfite oxidase, mitochondrial"/>
    <property type="match status" value="1"/>
</dbReference>
<name>K1R8G5_MAGGI</name>
<keyword evidence="7" id="KW-0492">Microsome</keyword>
<evidence type="ECO:0000256" key="13">
    <source>
        <dbReference type="ARBA" id="ARBA00039806"/>
    </source>
</evidence>
<evidence type="ECO:0000256" key="10">
    <source>
        <dbReference type="ARBA" id="ARBA00023136"/>
    </source>
</evidence>
<organism evidence="15">
    <name type="scientific">Magallana gigas</name>
    <name type="common">Pacific oyster</name>
    <name type="synonym">Crassostrea gigas</name>
    <dbReference type="NCBI Taxonomy" id="29159"/>
    <lineage>
        <taxon>Eukaryota</taxon>
        <taxon>Metazoa</taxon>
        <taxon>Spiralia</taxon>
        <taxon>Lophotrochozoa</taxon>
        <taxon>Mollusca</taxon>
        <taxon>Bivalvia</taxon>
        <taxon>Autobranchia</taxon>
        <taxon>Pteriomorphia</taxon>
        <taxon>Ostreida</taxon>
        <taxon>Ostreoidea</taxon>
        <taxon>Ostreidae</taxon>
        <taxon>Magallana</taxon>
    </lineage>
</organism>
<evidence type="ECO:0000256" key="2">
    <source>
        <dbReference type="ARBA" id="ARBA00022448"/>
    </source>
</evidence>
<dbReference type="InterPro" id="IPR050668">
    <property type="entry name" value="Cytochrome_b5"/>
</dbReference>
<comment type="similarity">
    <text evidence="12">Belongs to the cytochrome b5 family.</text>
</comment>
<evidence type="ECO:0000256" key="1">
    <source>
        <dbReference type="ARBA" id="ARBA00004131"/>
    </source>
</evidence>
<evidence type="ECO:0000256" key="8">
    <source>
        <dbReference type="ARBA" id="ARBA00022982"/>
    </source>
</evidence>
<dbReference type="Pfam" id="PF00173">
    <property type="entry name" value="Cyt-b5"/>
    <property type="match status" value="1"/>
</dbReference>
<evidence type="ECO:0000256" key="4">
    <source>
        <dbReference type="ARBA" id="ARBA00022692"/>
    </source>
</evidence>
<dbReference type="PRINTS" id="PR00363">
    <property type="entry name" value="CYTOCHROMEB5"/>
</dbReference>
<dbReference type="AlphaFoldDB" id="K1R8G5"/>
<keyword evidence="6" id="KW-0256">Endoplasmic reticulum</keyword>
<dbReference type="InParanoid" id="K1R8G5"/>
<protein>
    <recommendedName>
        <fullName evidence="13">Cytochrome b5</fullName>
    </recommendedName>
</protein>
<gene>
    <name evidence="15" type="ORF">CGI_10011440</name>
</gene>
<evidence type="ECO:0000256" key="3">
    <source>
        <dbReference type="ARBA" id="ARBA00022617"/>
    </source>
</evidence>
<feature type="domain" description="Cytochrome b5 heme-binding" evidence="14">
    <location>
        <begin position="37"/>
        <end position="113"/>
    </location>
</feature>
<keyword evidence="5" id="KW-0479">Metal-binding</keyword>
<evidence type="ECO:0000256" key="12">
    <source>
        <dbReference type="ARBA" id="ARBA00038168"/>
    </source>
</evidence>
<sequence length="168" mass="19069">MALGQFDNQLVYNMTEVARRDLGVGPGGVRNVAVWASYKFSKDEVADHCEIHSCWIIVCDKVYDVTNFTREHPGGLDVIMEYGGRDATVAFMDKGHSNDAWIVLSDYYIGELVKRISQHTARDFPKRHQATWTDTRGEFNRASARERSPKFPIPATQILASDRERSLC</sequence>